<reference evidence="1" key="1">
    <citation type="submission" date="2021-06" db="EMBL/GenBank/DDBJ databases">
        <authorList>
            <person name="Kallberg Y."/>
            <person name="Tangrot J."/>
            <person name="Rosling A."/>
        </authorList>
    </citation>
    <scope>NUCLEOTIDE SEQUENCE</scope>
    <source>
        <strain evidence="1">IL203A</strain>
    </source>
</reference>
<sequence length="165" mass="19027">SVIEKEEKMAKLLILMIILLVNFILVGSENTNSTIYEPNDPEVSNPSKEEIEDIFDLMFVIIIFLIAEKIPIGIAATILNFLLQLFVSYYVILIPSLIFILMTIIEVICAAIYDIDEISELKDLEERVKELEPESKLMECKTSDYGSYMKYVVAFHDRIKNRRIV</sequence>
<keyword evidence="2" id="KW-1185">Reference proteome</keyword>
<evidence type="ECO:0000313" key="2">
    <source>
        <dbReference type="Proteomes" id="UP000789702"/>
    </source>
</evidence>
<feature type="non-terminal residue" evidence="1">
    <location>
        <position position="165"/>
    </location>
</feature>
<gene>
    <name evidence="1" type="ORF">DHETER_LOCUS10700</name>
</gene>
<accession>A0ACA9NX64</accession>
<name>A0ACA9NX64_9GLOM</name>
<dbReference type="EMBL" id="CAJVPU010021596">
    <property type="protein sequence ID" value="CAG8681930.1"/>
    <property type="molecule type" value="Genomic_DNA"/>
</dbReference>
<evidence type="ECO:0000313" key="1">
    <source>
        <dbReference type="EMBL" id="CAG8681930.1"/>
    </source>
</evidence>
<protein>
    <submittedName>
        <fullName evidence="1">9312_t:CDS:1</fullName>
    </submittedName>
</protein>
<organism evidence="1 2">
    <name type="scientific">Dentiscutata heterogama</name>
    <dbReference type="NCBI Taxonomy" id="1316150"/>
    <lineage>
        <taxon>Eukaryota</taxon>
        <taxon>Fungi</taxon>
        <taxon>Fungi incertae sedis</taxon>
        <taxon>Mucoromycota</taxon>
        <taxon>Glomeromycotina</taxon>
        <taxon>Glomeromycetes</taxon>
        <taxon>Diversisporales</taxon>
        <taxon>Gigasporaceae</taxon>
        <taxon>Dentiscutata</taxon>
    </lineage>
</organism>
<proteinExistence type="predicted"/>
<feature type="non-terminal residue" evidence="1">
    <location>
        <position position="1"/>
    </location>
</feature>
<dbReference type="Proteomes" id="UP000789702">
    <property type="component" value="Unassembled WGS sequence"/>
</dbReference>
<comment type="caution">
    <text evidence="1">The sequence shown here is derived from an EMBL/GenBank/DDBJ whole genome shotgun (WGS) entry which is preliminary data.</text>
</comment>